<dbReference type="EMBL" id="JBHTIH010000003">
    <property type="protein sequence ID" value="MFD0739306.1"/>
    <property type="molecule type" value="Genomic_DNA"/>
</dbReference>
<dbReference type="PANTHER" id="PTHR43428">
    <property type="entry name" value="ARSENATE REDUCTASE"/>
    <property type="match status" value="1"/>
</dbReference>
<dbReference type="RefSeq" id="WP_386812307.1">
    <property type="nucleotide sequence ID" value="NZ_JBHTIH010000003.1"/>
</dbReference>
<name>A0ABW2YMK1_9GAMM</name>
<sequence length="166" mass="17781">MTDRVFNVLFLCTGNSARSVIAESLLNVLGEGRFRAYSAGSHPSGAVQPMAAELAAKIGYDASQLRSKSWDEFAGDGAPPMDLVVTVCDNAAGEACPLWLGSPTTAHWGVDDPAAVVGNEESRRRAYLQAFTVLRRRVELLVALPIDQLDQLAAQQQIRAIGQVTP</sequence>
<dbReference type="CDD" id="cd16345">
    <property type="entry name" value="LMWP_ArsC"/>
    <property type="match status" value="1"/>
</dbReference>
<dbReference type="InterPro" id="IPR023485">
    <property type="entry name" value="Ptyr_pPase"/>
</dbReference>
<dbReference type="SUPFAM" id="SSF52788">
    <property type="entry name" value="Phosphotyrosine protein phosphatases I"/>
    <property type="match status" value="1"/>
</dbReference>
<dbReference type="SMART" id="SM00226">
    <property type="entry name" value="LMWPc"/>
    <property type="match status" value="1"/>
</dbReference>
<proteinExistence type="predicted"/>
<protein>
    <submittedName>
        <fullName evidence="3">Arsenate reductase ArsC</fullName>
        <ecNumber evidence="3">1.20.4.4</ecNumber>
    </submittedName>
</protein>
<reference evidence="4" key="1">
    <citation type="journal article" date="2019" name="Int. J. Syst. Evol. Microbiol.">
        <title>The Global Catalogue of Microorganisms (GCM) 10K type strain sequencing project: providing services to taxonomists for standard genome sequencing and annotation.</title>
        <authorList>
            <consortium name="The Broad Institute Genomics Platform"/>
            <consortium name="The Broad Institute Genome Sequencing Center for Infectious Disease"/>
            <person name="Wu L."/>
            <person name="Ma J."/>
        </authorList>
    </citation>
    <scope>NUCLEOTIDE SEQUENCE [LARGE SCALE GENOMIC DNA]</scope>
    <source>
        <strain evidence="4">CCUG 55491</strain>
    </source>
</reference>
<keyword evidence="3" id="KW-0560">Oxidoreductase</keyword>
<feature type="domain" description="Phosphotyrosine protein phosphatase I" evidence="2">
    <location>
        <begin position="6"/>
        <end position="144"/>
    </location>
</feature>
<gene>
    <name evidence="3" type="ORF">ACFQZQ_08445</name>
</gene>
<dbReference type="Gene3D" id="3.40.50.2300">
    <property type="match status" value="1"/>
</dbReference>
<comment type="caution">
    <text evidence="3">The sequence shown here is derived from an EMBL/GenBank/DDBJ whole genome shotgun (WGS) entry which is preliminary data.</text>
</comment>
<evidence type="ECO:0000313" key="3">
    <source>
        <dbReference type="EMBL" id="MFD0739306.1"/>
    </source>
</evidence>
<keyword evidence="4" id="KW-1185">Reference proteome</keyword>
<accession>A0ABW2YMK1</accession>
<dbReference type="Proteomes" id="UP001597090">
    <property type="component" value="Unassembled WGS sequence"/>
</dbReference>
<dbReference type="GO" id="GO:0030612">
    <property type="term" value="F:arsenate reductase (thioredoxin) activity"/>
    <property type="evidence" value="ECO:0007669"/>
    <property type="project" value="UniProtKB-EC"/>
</dbReference>
<dbReference type="Pfam" id="PF01451">
    <property type="entry name" value="LMWPc"/>
    <property type="match status" value="1"/>
</dbReference>
<keyword evidence="1" id="KW-0059">Arsenical resistance</keyword>
<evidence type="ECO:0000313" key="4">
    <source>
        <dbReference type="Proteomes" id="UP001597090"/>
    </source>
</evidence>
<dbReference type="InterPro" id="IPR036196">
    <property type="entry name" value="Ptyr_pPase_sf"/>
</dbReference>
<dbReference type="PANTHER" id="PTHR43428:SF1">
    <property type="entry name" value="ARSENATE REDUCTASE"/>
    <property type="match status" value="1"/>
</dbReference>
<organism evidence="3 4">
    <name type="scientific">Lysobacter koreensis</name>
    <dbReference type="NCBI Taxonomy" id="266122"/>
    <lineage>
        <taxon>Bacteria</taxon>
        <taxon>Pseudomonadati</taxon>
        <taxon>Pseudomonadota</taxon>
        <taxon>Gammaproteobacteria</taxon>
        <taxon>Lysobacterales</taxon>
        <taxon>Lysobacteraceae</taxon>
        <taxon>Lysobacter</taxon>
    </lineage>
</organism>
<evidence type="ECO:0000256" key="1">
    <source>
        <dbReference type="ARBA" id="ARBA00022849"/>
    </source>
</evidence>
<evidence type="ECO:0000259" key="2">
    <source>
        <dbReference type="SMART" id="SM00226"/>
    </source>
</evidence>
<dbReference type="EC" id="1.20.4.4" evidence="3"/>